<dbReference type="Pfam" id="PF13855">
    <property type="entry name" value="LRR_8"/>
    <property type="match status" value="1"/>
</dbReference>
<evidence type="ECO:0000313" key="11">
    <source>
        <dbReference type="Proteomes" id="UP000189704"/>
    </source>
</evidence>
<dbReference type="Gene3D" id="3.80.10.10">
    <property type="entry name" value="Ribonuclease Inhibitor"/>
    <property type="match status" value="2"/>
</dbReference>
<dbReference type="GeneID" id="103276634"/>
<feature type="domain" description="Ig-like" evidence="10">
    <location>
        <begin position="481"/>
        <end position="558"/>
    </location>
</feature>
<dbReference type="FunFam" id="2.60.40.10:FF:001248">
    <property type="entry name" value="Matrix remodeling associated 5"/>
    <property type="match status" value="1"/>
</dbReference>
<dbReference type="SUPFAM" id="SSF48726">
    <property type="entry name" value="Immunoglobulin"/>
    <property type="match status" value="12"/>
</dbReference>
<feature type="region of interest" description="Disordered" evidence="8">
    <location>
        <begin position="1744"/>
        <end position="1768"/>
    </location>
</feature>
<feature type="domain" description="Ig-like" evidence="10">
    <location>
        <begin position="2734"/>
        <end position="2829"/>
    </location>
</feature>
<evidence type="ECO:0000313" key="12">
    <source>
        <dbReference type="RefSeq" id="XP_008072228.1"/>
    </source>
</evidence>
<dbReference type="InterPro" id="IPR013106">
    <property type="entry name" value="Ig_V-set"/>
</dbReference>
<dbReference type="InterPro" id="IPR013783">
    <property type="entry name" value="Ig-like_fold"/>
</dbReference>
<dbReference type="InterPro" id="IPR000372">
    <property type="entry name" value="LRRNT"/>
</dbReference>
<keyword evidence="3" id="KW-0433">Leucine-rich repeat</keyword>
<dbReference type="Pfam" id="PF07679">
    <property type="entry name" value="I-set"/>
    <property type="match status" value="5"/>
</dbReference>
<feature type="region of interest" description="Disordered" evidence="8">
    <location>
        <begin position="670"/>
        <end position="711"/>
    </location>
</feature>
<feature type="compositionally biased region" description="Polar residues" evidence="8">
    <location>
        <begin position="1170"/>
        <end position="1189"/>
    </location>
</feature>
<gene>
    <name evidence="12" type="primary">MXRA5</name>
</gene>
<evidence type="ECO:0000256" key="7">
    <source>
        <dbReference type="ARBA" id="ARBA00023180"/>
    </source>
</evidence>
<evidence type="ECO:0000256" key="9">
    <source>
        <dbReference type="SAM" id="SignalP"/>
    </source>
</evidence>
<feature type="compositionally biased region" description="Polar residues" evidence="8">
    <location>
        <begin position="1080"/>
        <end position="1108"/>
    </location>
</feature>
<dbReference type="GO" id="GO:0005576">
    <property type="term" value="C:extracellular region"/>
    <property type="evidence" value="ECO:0007669"/>
    <property type="project" value="UniProtKB-SubCell"/>
</dbReference>
<dbReference type="SUPFAM" id="SSF52058">
    <property type="entry name" value="L domain-like"/>
    <property type="match status" value="1"/>
</dbReference>
<feature type="signal peptide" evidence="9">
    <location>
        <begin position="1"/>
        <end position="26"/>
    </location>
</feature>
<dbReference type="RefSeq" id="XP_008072228.1">
    <property type="nucleotide sequence ID" value="XM_008074037.1"/>
</dbReference>
<feature type="region of interest" description="Disordered" evidence="8">
    <location>
        <begin position="284"/>
        <end position="304"/>
    </location>
</feature>
<feature type="chain" id="PRO_5010529377" evidence="9">
    <location>
        <begin position="27"/>
        <end position="2829"/>
    </location>
</feature>
<feature type="domain" description="Ig-like" evidence="10">
    <location>
        <begin position="2543"/>
        <end position="2631"/>
    </location>
</feature>
<feature type="compositionally biased region" description="Low complexity" evidence="8">
    <location>
        <begin position="1250"/>
        <end position="1262"/>
    </location>
</feature>
<dbReference type="PANTHER" id="PTHR45842:SF4">
    <property type="entry name" value="MATRIX-REMODELING-ASSOCIATED PROTEIN 5"/>
    <property type="match status" value="1"/>
</dbReference>
<dbReference type="STRING" id="1868482.ENSTSYP00000017170"/>
<feature type="domain" description="Ig-like" evidence="10">
    <location>
        <begin position="2441"/>
        <end position="2535"/>
    </location>
</feature>
<feature type="domain" description="Ig-like" evidence="10">
    <location>
        <begin position="2047"/>
        <end position="2141"/>
    </location>
</feature>
<dbReference type="SMART" id="SM00406">
    <property type="entry name" value="IGv"/>
    <property type="match status" value="6"/>
</dbReference>
<feature type="compositionally biased region" description="Polar residues" evidence="8">
    <location>
        <begin position="1744"/>
        <end position="1758"/>
    </location>
</feature>
<keyword evidence="2" id="KW-0964">Secreted</keyword>
<feature type="domain" description="Ig-like" evidence="10">
    <location>
        <begin position="2346"/>
        <end position="2433"/>
    </location>
</feature>
<feature type="compositionally biased region" description="Basic residues" evidence="8">
    <location>
        <begin position="1230"/>
        <end position="1245"/>
    </location>
</feature>
<feature type="domain" description="Ig-like" evidence="10">
    <location>
        <begin position="1854"/>
        <end position="1947"/>
    </location>
</feature>
<feature type="compositionally biased region" description="Low complexity" evidence="8">
    <location>
        <begin position="1663"/>
        <end position="1677"/>
    </location>
</feature>
<feature type="region of interest" description="Disordered" evidence="8">
    <location>
        <begin position="1079"/>
        <end position="1114"/>
    </location>
</feature>
<dbReference type="SMART" id="SM00409">
    <property type="entry name" value="IG"/>
    <property type="match status" value="12"/>
</dbReference>
<dbReference type="SMART" id="SM00082">
    <property type="entry name" value="LRRCT"/>
    <property type="match status" value="1"/>
</dbReference>
<evidence type="ECO:0000256" key="1">
    <source>
        <dbReference type="ARBA" id="ARBA00004613"/>
    </source>
</evidence>
<dbReference type="FunFam" id="2.60.40.10:FF:001017">
    <property type="entry name" value="Matrix remodeling associated 5"/>
    <property type="match status" value="1"/>
</dbReference>
<protein>
    <submittedName>
        <fullName evidence="12">Matrix-remodeling-associated protein 5</fullName>
    </submittedName>
</protein>
<dbReference type="PANTHER" id="PTHR45842">
    <property type="entry name" value="SYNAPTIC ADHESION-LIKE MOLECULE SALM"/>
    <property type="match status" value="1"/>
</dbReference>
<dbReference type="OrthoDB" id="676979at2759"/>
<dbReference type="FunFam" id="2.60.40.10:FF:001306">
    <property type="entry name" value="Matrix remodeling associated 5"/>
    <property type="match status" value="1"/>
</dbReference>
<keyword evidence="4 9" id="KW-0732">Signal</keyword>
<accession>A0A1U7UTY5</accession>
<dbReference type="SMART" id="SM00369">
    <property type="entry name" value="LRR_TYP"/>
    <property type="match status" value="6"/>
</dbReference>
<feature type="domain" description="Ig-like" evidence="10">
    <location>
        <begin position="2147"/>
        <end position="2240"/>
    </location>
</feature>
<evidence type="ECO:0000256" key="4">
    <source>
        <dbReference type="ARBA" id="ARBA00022729"/>
    </source>
</evidence>
<dbReference type="FunFam" id="2.60.40.10:FF:001433">
    <property type="entry name" value="Matrix remodeling associated 5"/>
    <property type="match status" value="1"/>
</dbReference>
<feature type="domain" description="Ig-like" evidence="10">
    <location>
        <begin position="2243"/>
        <end position="2344"/>
    </location>
</feature>
<keyword evidence="5" id="KW-0677">Repeat</keyword>
<dbReference type="CTD" id="25878"/>
<feature type="domain" description="Ig-like" evidence="10">
    <location>
        <begin position="579"/>
        <end position="668"/>
    </location>
</feature>
<dbReference type="Gene3D" id="2.60.40.10">
    <property type="entry name" value="Immunoglobulins"/>
    <property type="match status" value="12"/>
</dbReference>
<dbReference type="FunFam" id="2.60.40.10:FF:001146">
    <property type="entry name" value="Matrix remodeling associated 5"/>
    <property type="match status" value="1"/>
</dbReference>
<evidence type="ECO:0000256" key="5">
    <source>
        <dbReference type="ARBA" id="ARBA00022737"/>
    </source>
</evidence>
<dbReference type="InterPro" id="IPR000483">
    <property type="entry name" value="Cys-rich_flank_reg_C"/>
</dbReference>
<feature type="compositionally biased region" description="Acidic residues" evidence="8">
    <location>
        <begin position="294"/>
        <end position="303"/>
    </location>
</feature>
<feature type="region of interest" description="Disordered" evidence="8">
    <location>
        <begin position="1212"/>
        <end position="1274"/>
    </location>
</feature>
<dbReference type="InterPro" id="IPR003591">
    <property type="entry name" value="Leu-rich_rpt_typical-subtyp"/>
</dbReference>
<dbReference type="PROSITE" id="PS51257">
    <property type="entry name" value="PROKAR_LIPOPROTEIN"/>
    <property type="match status" value="1"/>
</dbReference>
<dbReference type="KEGG" id="csyr:103276634"/>
<dbReference type="FunFam" id="2.60.40.10:FF:001402">
    <property type="entry name" value="Matrix remodeling associated 5"/>
    <property type="match status" value="1"/>
</dbReference>
<dbReference type="InterPro" id="IPR050467">
    <property type="entry name" value="LRFN"/>
</dbReference>
<feature type="domain" description="Ig-like" evidence="10">
    <location>
        <begin position="2638"/>
        <end position="2714"/>
    </location>
</feature>
<proteinExistence type="predicted"/>
<feature type="compositionally biased region" description="Basic residues" evidence="8">
    <location>
        <begin position="1148"/>
        <end position="1169"/>
    </location>
</feature>
<dbReference type="FunFam" id="2.60.40.10:FF:001290">
    <property type="entry name" value="Matrix remodeling associated 5"/>
    <property type="match status" value="1"/>
</dbReference>
<reference evidence="12" key="1">
    <citation type="submission" date="2025-08" db="UniProtKB">
        <authorList>
            <consortium name="RefSeq"/>
        </authorList>
    </citation>
    <scope>IDENTIFICATION</scope>
</reference>
<evidence type="ECO:0000256" key="2">
    <source>
        <dbReference type="ARBA" id="ARBA00022525"/>
    </source>
</evidence>
<dbReference type="FunFam" id="2.60.40.10:FF:002119">
    <property type="entry name" value="Matrix remodeling associated 5"/>
    <property type="match status" value="1"/>
</dbReference>
<evidence type="ECO:0000256" key="3">
    <source>
        <dbReference type="ARBA" id="ARBA00022614"/>
    </source>
</evidence>
<keyword evidence="7" id="KW-0325">Glycoprotein</keyword>
<dbReference type="SMART" id="SM00013">
    <property type="entry name" value="LRRNT"/>
    <property type="match status" value="1"/>
</dbReference>
<dbReference type="SMART" id="SM00408">
    <property type="entry name" value="IGc2"/>
    <property type="match status" value="12"/>
</dbReference>
<dbReference type="InterPro" id="IPR003598">
    <property type="entry name" value="Ig_sub2"/>
</dbReference>
<feature type="compositionally biased region" description="Basic residues" evidence="8">
    <location>
        <begin position="670"/>
        <end position="685"/>
    </location>
</feature>
<feature type="region of interest" description="Disordered" evidence="8">
    <location>
        <begin position="1580"/>
        <end position="1622"/>
    </location>
</feature>
<dbReference type="InterPro" id="IPR003599">
    <property type="entry name" value="Ig_sub"/>
</dbReference>
<feature type="domain" description="Ig-like" evidence="10">
    <location>
        <begin position="1951"/>
        <end position="2042"/>
    </location>
</feature>
<dbReference type="CDD" id="cd00096">
    <property type="entry name" value="Ig"/>
    <property type="match status" value="4"/>
</dbReference>
<feature type="region of interest" description="Disordered" evidence="8">
    <location>
        <begin position="1445"/>
        <end position="1464"/>
    </location>
</feature>
<keyword evidence="6" id="KW-1015">Disulfide bond</keyword>
<dbReference type="InterPro" id="IPR013098">
    <property type="entry name" value="Ig_I-set"/>
</dbReference>
<sequence>MLRRARWGALSVVLILLWGSPPAALACPHPCACYVPSEVHCTFRSLAAVPAGIAKHVERINLGFNSIQALSETSFAGLTKLELLMIHGNDIPSIPDGALRDLSSLQVFKFSYNKLRVITGRTLQGLLSLMRLHVDHNKIEFIHPQAFSGLTSLRLLHLEGNLLHQLHPSTFSTFTFLDYFRLSTIRHLYLAENRIRTLPTGMLQNMPLLENLYLQGNPWSCDCDMQWFLEWDARSRGVLKCKKDKAYEGGQLCAMCSSPKKLYKQEIHKLNDIACLKPSIESPLRQNKSRSSEEEQEEEEDGDSQLVLEKFQLPLWNISLNMTDEHGNMVNLVCDIKKPTDVYRLHLNQTDPPEISINATVALDFECPMTRENYEKLWKLIAYYSEVPVKLHRELMLSKDPRVSYQYRQDIDDDALYYTGVRAQILAEPEWVMQPSIDIQLNRRQSTAKKVLLSYYAEHSLTLSSKDTSQARSRSWVMIEPSTAVQRAETILEGGSCQLSCNVKASESPSIFWVLPDGSILKAPMDDREGKFSILSSGWLKIKSMEPSDSGLYQCIAQVRDETDQMMYRVFVQSPSTQPSLERDLMTIHKDPGESVMLPCSALAIPEAHLSWILPNRRIVNNLANMSHVYMLADGTLSIPEVQVSDGGYYRCVAVNQQGADHFTVGITVHKKGPGRSSKRGRRPGAKSLSRVREDIVEDEGGSGMGEGKTSRRVLHPKDQEALIKTKDEAILGDKKVRKGRRKQKLWKHSEKEPETNVAEGRRVFESRRRINMANKQINPERWADILARVRGKNLPKGTEVPQAIQTTTLPSMHLEVTPLSPAVSPLSAAPVQAAASAEESSADMSLFGEEEQVLSTMSLARMGLEHNHNEVILSEPKVADVPPEDVIEDEFSEKTEEIISTEGATKWVETPTLISEPYESSPTLQTLDTIYEEPTEEETATGHWLTTDVGSVPEPTSNEYEPPLDATSFTESETVQYVYPDLETNSYPDEAKMKEQTSVHFFPTPTAWVADSSTSETLDNPTLGKAGVPAQSHLQGHTDNIQLLKSDLSTQGNTLNKKKIKGKSRTAQEGDMLERHLTNSRNSQSEGQDITSITVPDSSLGGMNNVSPFKPPRETTLGTLLAKDTMMATVTTPGQKMGSPSVPVTHSSRRRPNGRRRLRPHKFHHQHKQTPTTLTPIETFSTKPTQASEIKIPKQVESLLAPTSSVDNTVNIPKRLEIKKDAQPVSKGTPRRKHGRKPNKHRHTTSTESSKASVSMPSVSSENKHHSGITPSSETILLSRTVSLKMEDSYNITRVEDYTTTTKIRSPHPKIQETLSVTHTPISDGKEIKDDSLTDVNNYKIDTLVPIESITSVVSTSESSVSTVEEFKEEFSSLGFPESPTWSPSRTSELGRLQTDISVTSFGKNLVLKGLEDMDFTSEFSPSVTVSTPLQWEEIGALTTLSSIKKEPSSSHADTTTHVQEHHKTTIALLSSETRPQNHISTPALAEEPASPFSPTTLMVLAETTTEPALLSSRTSLTFTDPKENVFLNYVGNPETKAPPMDSELTQHTLRPNELSTPTFYQNAFNLSPNQALGKEVFDGRSKNSLPHGPDSQHLDGRVHPSHQPTRVLAKPVPPKGTVRPPDVAIQSPFRYFVTFQPPHHLTNKPEVTAYPSRALPGNEHLTTPRLSSTTTPLPLHMSKPGIPGKFPDPRTDQFNDYSKVRGNNDLPEPRHPVSKLPSSRTPHYSSGRFPFFINRTLSFPQLGVTQKPQTSSSPTPVTRERKVNPGPYNRINSQGIFHMDFGPPAPPVLHSPRTTMSPSTNLQNIPLITSTRSSISFVTSSAQSSVGFHQSSSKFFAGGPPASKFWTLGEKPQIITKSPQTVSVTAETDAVFPCEATGKPKPFVTWTKVSTGALMTPNTRIQRFEVLKNGTLIIRKVQVQDRGQYVCTASNLHGLDRMALLLSVSVQQPQILASHYQDVTVYLGDTITMECLAKGTPAPQISWLFPDGRVWHAVSPMEGRVTLHENRTLSIKEASFSDRGVYKCVASNAAGADSLAIRLHVAALPPVIQQEKSENISLPPGLSIHVHCTAKAAPPPSLRWVLADGTQVRPSQFLHGNLFVFPNGTLYIRNLAPKDSGRYDCVAANLVGSARRTVQLAVQRTAANARITGTSARSTDVRYGGTLRLDCSASGDPWPRILWRLPSKRVVDVLFSFDSRVKAFANGTLVVKSVTDKDAGDYLCVARNKVGDDYVMLKVNVVMKPAKIEHKEDNDHRVFYGGDLKVDCVATGLPNPEISWSLPDGSLVNSLMQSDDSGGRTKRYVVFNNGTLYFNEVGMREAGDYTCFAENQVGKDEMRVHVKVVTEPAAIRNKTYLVVHVPYGDVVTVTCDAKGEPTPTVMWLSPTNRLIPASSEKYQIYEDGTLLIQKAQRSDSGNYTCLVRNNAGEDRKTVWVHVNVQPPQINGNPNAITTVREVAAGGSRKIIDCQVEGVPPPRVLWAFPEGVVLPAPYYGNRVTIHANGTLDIRSLRKSDSVQLACIGRNEGGEARLIVQLTVLDPMEKPVFHDPVNEKITAAAGHTISLNCSASGAPSPTLLWVLPNGTELQPSRRLHRFFHKADGRLHISGLSSGDAGAYRCVARNAAGHTERLVSLKVGLRPDVSNQYRNLVSIINGETLNLPCTPPGARRGHLSWTLPNGVVLEGTQALGRFSLLENGTLTVREASVFDRGTYACRVDTDYGPWVTSIPVIVIAYPPRITSEPTPVIYTRPGNTVKMNCMAMGIPKAEITWELPDKSHLMAGAQARLYGNRFLHPQGSLTIQHATPRDAGFYKCTARNILGSDSKTTYIHVF</sequence>
<dbReference type="InterPro" id="IPR001611">
    <property type="entry name" value="Leu-rich_rpt"/>
</dbReference>
<evidence type="ECO:0000256" key="8">
    <source>
        <dbReference type="SAM" id="MobiDB-lite"/>
    </source>
</evidence>
<feature type="region of interest" description="Disordered" evidence="8">
    <location>
        <begin position="1656"/>
        <end position="1726"/>
    </location>
</feature>
<comment type="subcellular location">
    <subcellularLocation>
        <location evidence="1">Secreted</location>
    </subcellularLocation>
</comment>
<evidence type="ECO:0000256" key="6">
    <source>
        <dbReference type="ARBA" id="ARBA00023157"/>
    </source>
</evidence>
<evidence type="ECO:0000259" key="10">
    <source>
        <dbReference type="PROSITE" id="PS50835"/>
    </source>
</evidence>
<dbReference type="FunFam" id="2.60.40.10:FF:000621">
    <property type="entry name" value="Immunoglobulin superfamily member 10"/>
    <property type="match status" value="1"/>
</dbReference>
<dbReference type="FunFam" id="2.60.40.10:FF:001502">
    <property type="entry name" value="Matrix remodeling associated 5"/>
    <property type="match status" value="1"/>
</dbReference>
<dbReference type="InterPro" id="IPR007110">
    <property type="entry name" value="Ig-like_dom"/>
</dbReference>
<dbReference type="Pfam" id="PF13927">
    <property type="entry name" value="Ig_3"/>
    <property type="match status" value="6"/>
</dbReference>
<dbReference type="InterPro" id="IPR032675">
    <property type="entry name" value="LRR_dom_sf"/>
</dbReference>
<dbReference type="FunFam" id="3.80.10.10:FF:000322">
    <property type="entry name" value="Matrix remodeling associated 5"/>
    <property type="match status" value="1"/>
</dbReference>
<dbReference type="PROSITE" id="PS50835">
    <property type="entry name" value="IG_LIKE"/>
    <property type="match status" value="12"/>
</dbReference>
<dbReference type="FunFam" id="2.60.40.10:FF:000537">
    <property type="entry name" value="immunoglobulin superfamily member 10"/>
    <property type="match status" value="1"/>
</dbReference>
<keyword evidence="11" id="KW-1185">Reference proteome</keyword>
<dbReference type="FunFam" id="3.80.10.10:FF:000103">
    <property type="entry name" value="Immunoglobulin superfamily member 10"/>
    <property type="match status" value="1"/>
</dbReference>
<dbReference type="FunFam" id="2.60.40.10:FF:001377">
    <property type="entry name" value="Matrix remodeling associated 5"/>
    <property type="match status" value="1"/>
</dbReference>
<dbReference type="Proteomes" id="UP000189704">
    <property type="component" value="Unplaced"/>
</dbReference>
<organism evidence="11 12">
    <name type="scientific">Carlito syrichta</name>
    <name type="common">Philippine tarsier</name>
    <name type="synonym">Tarsius syrichta</name>
    <dbReference type="NCBI Taxonomy" id="1868482"/>
    <lineage>
        <taxon>Eukaryota</taxon>
        <taxon>Metazoa</taxon>
        <taxon>Chordata</taxon>
        <taxon>Craniata</taxon>
        <taxon>Vertebrata</taxon>
        <taxon>Euteleostomi</taxon>
        <taxon>Mammalia</taxon>
        <taxon>Eutheria</taxon>
        <taxon>Euarchontoglires</taxon>
        <taxon>Primates</taxon>
        <taxon>Haplorrhini</taxon>
        <taxon>Tarsiiformes</taxon>
        <taxon>Tarsiidae</taxon>
        <taxon>Carlito</taxon>
    </lineage>
</organism>
<dbReference type="InterPro" id="IPR036179">
    <property type="entry name" value="Ig-like_dom_sf"/>
</dbReference>
<name>A0A1U7UTY5_CARSF</name>
<feature type="region of interest" description="Disordered" evidence="8">
    <location>
        <begin position="1132"/>
        <end position="1190"/>
    </location>
</feature>